<evidence type="ECO:0000256" key="1">
    <source>
        <dbReference type="ARBA" id="ARBA00004236"/>
    </source>
</evidence>
<evidence type="ECO:0000256" key="9">
    <source>
        <dbReference type="SAM" id="Phobius"/>
    </source>
</evidence>
<keyword evidence="7" id="KW-0325">Glycoprotein</keyword>
<dbReference type="CDD" id="cd00099">
    <property type="entry name" value="IgV"/>
    <property type="match status" value="1"/>
</dbReference>
<keyword evidence="12" id="KW-1185">Reference proteome</keyword>
<organism evidence="11 12">
    <name type="scientific">Labeo rohita</name>
    <name type="common">Indian major carp</name>
    <name type="synonym">Cyprinus rohita</name>
    <dbReference type="NCBI Taxonomy" id="84645"/>
    <lineage>
        <taxon>Eukaryota</taxon>
        <taxon>Metazoa</taxon>
        <taxon>Chordata</taxon>
        <taxon>Craniata</taxon>
        <taxon>Vertebrata</taxon>
        <taxon>Euteleostomi</taxon>
        <taxon>Actinopterygii</taxon>
        <taxon>Neopterygii</taxon>
        <taxon>Teleostei</taxon>
        <taxon>Ostariophysi</taxon>
        <taxon>Cypriniformes</taxon>
        <taxon>Cyprinidae</taxon>
        <taxon>Labeoninae</taxon>
        <taxon>Labeonini</taxon>
        <taxon>Labeo</taxon>
    </lineage>
</organism>
<evidence type="ECO:0000313" key="11">
    <source>
        <dbReference type="EMBL" id="KAI2646297.1"/>
    </source>
</evidence>
<dbReference type="InterPro" id="IPR036179">
    <property type="entry name" value="Ig-like_dom_sf"/>
</dbReference>
<keyword evidence="3" id="KW-0732">Signal</keyword>
<keyword evidence="5 9" id="KW-0472">Membrane</keyword>
<dbReference type="Proteomes" id="UP000830375">
    <property type="component" value="Unassembled WGS sequence"/>
</dbReference>
<protein>
    <submittedName>
        <fullName evidence="11">Ig kappa chain V-II region 17S29.1</fullName>
    </submittedName>
</protein>
<reference evidence="11 12" key="1">
    <citation type="submission" date="2022-01" db="EMBL/GenBank/DDBJ databases">
        <title>A high-quality chromosome-level genome assembly of rohu carp, Labeo rohita.</title>
        <authorList>
            <person name="Arick M.A. II"/>
            <person name="Hsu C.-Y."/>
            <person name="Magbanua Z."/>
            <person name="Pechanova O."/>
            <person name="Grover C."/>
            <person name="Miller E."/>
            <person name="Thrash A."/>
            <person name="Ezzel L."/>
            <person name="Alam S."/>
            <person name="Benzie J."/>
            <person name="Hamilton M."/>
            <person name="Karsi A."/>
            <person name="Lawrence M.L."/>
            <person name="Peterson D.G."/>
        </authorList>
    </citation>
    <scope>NUCLEOTIDE SEQUENCE [LARGE SCALE GENOMIC DNA]</scope>
    <source>
        <strain evidence="12">BAU-BD-2019</strain>
        <tissue evidence="11">Blood</tissue>
    </source>
</reference>
<dbReference type="SMART" id="SM00409">
    <property type="entry name" value="IG"/>
    <property type="match status" value="1"/>
</dbReference>
<keyword evidence="6" id="KW-1015">Disulfide bond</keyword>
<dbReference type="EMBL" id="JACTAM010001522">
    <property type="protein sequence ID" value="KAI2646297.1"/>
    <property type="molecule type" value="Genomic_DNA"/>
</dbReference>
<keyword evidence="9" id="KW-1133">Transmembrane helix</keyword>
<evidence type="ECO:0000256" key="7">
    <source>
        <dbReference type="ARBA" id="ARBA00023180"/>
    </source>
</evidence>
<dbReference type="InterPro" id="IPR003599">
    <property type="entry name" value="Ig_sub"/>
</dbReference>
<name>A0ABQ8L6I9_LABRO</name>
<comment type="subcellular location">
    <subcellularLocation>
        <location evidence="1">Cell membrane</location>
    </subcellularLocation>
</comment>
<dbReference type="PANTHER" id="PTHR19433:SF111">
    <property type="entry name" value="T CELL RECEPTOR ALPHA VARIABLE 4"/>
    <property type="match status" value="1"/>
</dbReference>
<evidence type="ECO:0000256" key="5">
    <source>
        <dbReference type="ARBA" id="ARBA00023136"/>
    </source>
</evidence>
<feature type="transmembrane region" description="Helical" evidence="9">
    <location>
        <begin position="117"/>
        <end position="140"/>
    </location>
</feature>
<keyword evidence="9" id="KW-0812">Transmembrane</keyword>
<keyword evidence="4" id="KW-0391">Immunity</keyword>
<accession>A0ABQ8L6I9</accession>
<evidence type="ECO:0000256" key="2">
    <source>
        <dbReference type="ARBA" id="ARBA00022475"/>
    </source>
</evidence>
<evidence type="ECO:0000259" key="10">
    <source>
        <dbReference type="PROSITE" id="PS50835"/>
    </source>
</evidence>
<gene>
    <name evidence="11" type="ORF">H4Q32_026849</name>
</gene>
<evidence type="ECO:0000256" key="8">
    <source>
        <dbReference type="SAM" id="MobiDB-lite"/>
    </source>
</evidence>
<evidence type="ECO:0000256" key="6">
    <source>
        <dbReference type="ARBA" id="ARBA00023157"/>
    </source>
</evidence>
<evidence type="ECO:0000256" key="4">
    <source>
        <dbReference type="ARBA" id="ARBA00022859"/>
    </source>
</evidence>
<dbReference type="InterPro" id="IPR013783">
    <property type="entry name" value="Ig-like_fold"/>
</dbReference>
<dbReference type="InterPro" id="IPR013106">
    <property type="entry name" value="Ig_V-set"/>
</dbReference>
<dbReference type="PANTHER" id="PTHR19433">
    <property type="entry name" value="T-CELL RECEPTOR ALPHA CHAIN V REGION-RELATED"/>
    <property type="match status" value="1"/>
</dbReference>
<evidence type="ECO:0000256" key="3">
    <source>
        <dbReference type="ARBA" id="ARBA00022729"/>
    </source>
</evidence>
<keyword evidence="2" id="KW-1003">Cell membrane</keyword>
<feature type="region of interest" description="Disordered" evidence="8">
    <location>
        <begin position="152"/>
        <end position="172"/>
    </location>
</feature>
<comment type="caution">
    <text evidence="11">The sequence shown here is derived from an EMBL/GenBank/DDBJ whole genome shotgun (WGS) entry which is preliminary data.</text>
</comment>
<feature type="compositionally biased region" description="Polar residues" evidence="8">
    <location>
        <begin position="156"/>
        <end position="172"/>
    </location>
</feature>
<dbReference type="Pfam" id="PF07686">
    <property type="entry name" value="V-set"/>
    <property type="match status" value="1"/>
</dbReference>
<dbReference type="InterPro" id="IPR052051">
    <property type="entry name" value="TCR_complex_component"/>
</dbReference>
<dbReference type="InterPro" id="IPR007110">
    <property type="entry name" value="Ig-like_dom"/>
</dbReference>
<dbReference type="SUPFAM" id="SSF48726">
    <property type="entry name" value="Immunoglobulin"/>
    <property type="match status" value="1"/>
</dbReference>
<evidence type="ECO:0000313" key="12">
    <source>
        <dbReference type="Proteomes" id="UP000830375"/>
    </source>
</evidence>
<proteinExistence type="predicted"/>
<dbReference type="PROSITE" id="PS50835">
    <property type="entry name" value="IG_LIKE"/>
    <property type="match status" value="1"/>
</dbReference>
<dbReference type="Gene3D" id="2.60.40.10">
    <property type="entry name" value="Immunoglobulins"/>
    <property type="match status" value="1"/>
</dbReference>
<feature type="domain" description="Ig-like" evidence="10">
    <location>
        <begin position="1"/>
        <end position="100"/>
    </location>
</feature>
<sequence>MWSQATEGLTNIAVTLGADVNITCEFNITKIYWYRQKSPDPPVYILNICNSTSGTQYKKNSNFEHKYSVKTNSSLFISNISTEELGVYYCTKCSEAQKFSNGTKIYISDSVDSNQKLWTILIITSVLLNVLLIVAVIGLVKCCLDATRRSKDTSEKPQSTTAAQNTNDPQVR</sequence>